<evidence type="ECO:0000313" key="1">
    <source>
        <dbReference type="EMBL" id="CAG8761046.1"/>
    </source>
</evidence>
<reference evidence="1" key="1">
    <citation type="submission" date="2021-06" db="EMBL/GenBank/DDBJ databases">
        <authorList>
            <person name="Kallberg Y."/>
            <person name="Tangrot J."/>
            <person name="Rosling A."/>
        </authorList>
    </citation>
    <scope>NUCLEOTIDE SEQUENCE</scope>
    <source>
        <strain evidence="1">MA461A</strain>
    </source>
</reference>
<keyword evidence="2" id="KW-1185">Reference proteome</keyword>
<dbReference type="EMBL" id="CAJVQC010036322">
    <property type="protein sequence ID" value="CAG8761046.1"/>
    <property type="molecule type" value="Genomic_DNA"/>
</dbReference>
<feature type="non-terminal residue" evidence="1">
    <location>
        <position position="241"/>
    </location>
</feature>
<proteinExistence type="predicted"/>
<comment type="caution">
    <text evidence="1">The sequence shown here is derived from an EMBL/GenBank/DDBJ whole genome shotgun (WGS) entry which is preliminary data.</text>
</comment>
<sequence>SLTNEFMVLRDSRGFGQYEIQKLIFESDPNKIGLVKVSKSMFFGFGWLILITDTEHAKVFFSESAYTLPKGKLPEKHPAIVFFGKGIAFTNGDRWARQRRIATPAFNRALRPEMVGECANEFINLLNTWTDTPIDVFLLMQRVTIQILGKLVFAYDMKALDSLEEQPYFLKTYSQIIQRVTSTTFVLFSFLSELSLLIKEFDNFLFKMIEQRRLDMSKDVNDGENTDLLAGILEAANHEEY</sequence>
<accession>A0ACA9QQA0</accession>
<dbReference type="Proteomes" id="UP000789920">
    <property type="component" value="Unassembled WGS sequence"/>
</dbReference>
<name>A0ACA9QQA0_9GLOM</name>
<feature type="non-terminal residue" evidence="1">
    <location>
        <position position="1"/>
    </location>
</feature>
<evidence type="ECO:0000313" key="2">
    <source>
        <dbReference type="Proteomes" id="UP000789920"/>
    </source>
</evidence>
<gene>
    <name evidence="1" type="ORF">RPERSI_LOCUS15231</name>
</gene>
<protein>
    <submittedName>
        <fullName evidence="1">11680_t:CDS:1</fullName>
    </submittedName>
</protein>
<organism evidence="1 2">
    <name type="scientific">Racocetra persica</name>
    <dbReference type="NCBI Taxonomy" id="160502"/>
    <lineage>
        <taxon>Eukaryota</taxon>
        <taxon>Fungi</taxon>
        <taxon>Fungi incertae sedis</taxon>
        <taxon>Mucoromycota</taxon>
        <taxon>Glomeromycotina</taxon>
        <taxon>Glomeromycetes</taxon>
        <taxon>Diversisporales</taxon>
        <taxon>Gigasporaceae</taxon>
        <taxon>Racocetra</taxon>
    </lineage>
</organism>